<dbReference type="PANTHER" id="PTHR30185">
    <property type="entry name" value="CRYPTIC BETA-GLUCOSIDE BGL OPERON ANTITERMINATOR"/>
    <property type="match status" value="1"/>
</dbReference>
<dbReference type="Pfam" id="PF00359">
    <property type="entry name" value="PTS_EIIA_2"/>
    <property type="match status" value="1"/>
</dbReference>
<dbReference type="Pfam" id="PF00874">
    <property type="entry name" value="PRD"/>
    <property type="match status" value="1"/>
</dbReference>
<dbReference type="InterPro" id="IPR016152">
    <property type="entry name" value="PTrfase/Anion_transptr"/>
</dbReference>
<dbReference type="Gene3D" id="1.10.10.10">
    <property type="entry name" value="Winged helix-like DNA-binding domain superfamily/Winged helix DNA-binding domain"/>
    <property type="match status" value="2"/>
</dbReference>
<evidence type="ECO:0000313" key="4">
    <source>
        <dbReference type="EMBL" id="GFO51503.1"/>
    </source>
</evidence>
<dbReference type="SUPFAM" id="SSF55804">
    <property type="entry name" value="Phoshotransferase/anion transport protein"/>
    <property type="match status" value="1"/>
</dbReference>
<evidence type="ECO:0000313" key="5">
    <source>
        <dbReference type="Proteomes" id="UP000504756"/>
    </source>
</evidence>
<evidence type="ECO:0000259" key="3">
    <source>
        <dbReference type="PROSITE" id="PS51372"/>
    </source>
</evidence>
<accession>A0A6L2ZTL0</accession>
<sequence>MKKKEVLLEYLKKNRKQNFISSTELSKILGVTDRSIRYYVKQINEEVPKLIEASREGYRYSGQQEIGDNTNNAINSRRFSILQLLLKNNEKGVGLFDLAEKLWVSEATIRQDIGILQKMISSKGLHISQHAFNYYLKGSYDEKRQLIMSLIRQQGNSIQSLEEEMQRFLGEISLSEMTEVCRSIFKSHQFYVNNYFFQNFILHLIFSIHQQSVVEHQNFASPSFEMIEEISEWLFKHYNIVISTGDKLELALLCDGEKGHPESQIDAYVAQEVSESLHHALKEISDVFLIDFTDEKFLTRLLLHTQNLYNRIKDRKVKRNLSAIEIKMRYPILFDIAVYLSSLIARDLKIEIAEDEIAFLALHLGSFLDEQEENEYKIRTQLKMSGYLERENRVLGCLEKRFGDELLFVKNGFNDEKNVELILSSDKIVENNPQYETVQIHEFLMEKDFILIREAMDRVKNKRYQYFLRSFLPEIIQENAFLHLKGKVSKSVAFEKIGHWFFTNGFAEKDFSEKLFEREGLSSTSFSSGITLPHSIRYEGRKTGMLIFKPEEPLHWDNQVVQLILSFTINPDDSKDFNKLFPHLIEILTEEYHVEYLRRSENREKFLERMIELLSV</sequence>
<dbReference type="Pfam" id="PF08279">
    <property type="entry name" value="HTH_11"/>
    <property type="match status" value="2"/>
</dbReference>
<dbReference type="InterPro" id="IPR011608">
    <property type="entry name" value="PRD"/>
</dbReference>
<name>A0A6L2ZTL0_9LACT</name>
<evidence type="ECO:0000259" key="2">
    <source>
        <dbReference type="PROSITE" id="PS51094"/>
    </source>
</evidence>
<dbReference type="RefSeq" id="WP_176490157.1">
    <property type="nucleotide sequence ID" value="NZ_BLXU01000004.1"/>
</dbReference>
<dbReference type="GO" id="GO:0006355">
    <property type="term" value="P:regulation of DNA-templated transcription"/>
    <property type="evidence" value="ECO:0007669"/>
    <property type="project" value="InterPro"/>
</dbReference>
<dbReference type="InterPro" id="IPR002178">
    <property type="entry name" value="PTS_EIIA_type-2_dom"/>
</dbReference>
<dbReference type="SUPFAM" id="SSF63520">
    <property type="entry name" value="PTS-regulatory domain, PRD"/>
    <property type="match status" value="1"/>
</dbReference>
<dbReference type="InterPro" id="IPR013196">
    <property type="entry name" value="HTH_11"/>
</dbReference>
<dbReference type="EMBL" id="BLXU01000004">
    <property type="protein sequence ID" value="GFO51503.1"/>
    <property type="molecule type" value="Genomic_DNA"/>
</dbReference>
<dbReference type="InterPro" id="IPR050661">
    <property type="entry name" value="BglG_antiterminators"/>
</dbReference>
<gene>
    <name evidence="4" type="ORF">ikelab_07780</name>
</gene>
<reference evidence="4 5" key="1">
    <citation type="submission" date="2020-06" db="EMBL/GenBank/DDBJ databases">
        <title>Draft genome sequence of Lactic acid bacteria from Okinawan-style tofu.</title>
        <authorList>
            <person name="Takara I."/>
            <person name="Ikematsu S."/>
        </authorList>
    </citation>
    <scope>NUCLEOTIDE SEQUENCE [LARGE SCALE GENOMIC DNA]</scope>
    <source>
        <strain evidence="5">lg38</strain>
    </source>
</reference>
<proteinExistence type="predicted"/>
<comment type="caution">
    <text evidence="4">The sequence shown here is derived from an EMBL/GenBank/DDBJ whole genome shotgun (WGS) entry which is preliminary data.</text>
</comment>
<organism evidence="4 5">
    <name type="scientific">Lactococcus garvieae</name>
    <dbReference type="NCBI Taxonomy" id="1363"/>
    <lineage>
        <taxon>Bacteria</taxon>
        <taxon>Bacillati</taxon>
        <taxon>Bacillota</taxon>
        <taxon>Bacilli</taxon>
        <taxon>Lactobacillales</taxon>
        <taxon>Streptococcaceae</taxon>
        <taxon>Lactococcus</taxon>
    </lineage>
</organism>
<dbReference type="InterPro" id="IPR036388">
    <property type="entry name" value="WH-like_DNA-bd_sf"/>
</dbReference>
<dbReference type="SUPFAM" id="SSF46785">
    <property type="entry name" value="Winged helix' DNA-binding domain"/>
    <property type="match status" value="1"/>
</dbReference>
<protein>
    <submittedName>
        <fullName evidence="4">PTS fructose transporter subunit IIA</fullName>
    </submittedName>
</protein>
<dbReference type="InterPro" id="IPR036634">
    <property type="entry name" value="PRD_sf"/>
</dbReference>
<dbReference type="Proteomes" id="UP000504756">
    <property type="component" value="Unassembled WGS sequence"/>
</dbReference>
<keyword evidence="1" id="KW-0677">Repeat</keyword>
<dbReference type="AlphaFoldDB" id="A0A6L2ZTL0"/>
<dbReference type="Gene3D" id="1.10.1790.10">
    <property type="entry name" value="PRD domain"/>
    <property type="match status" value="1"/>
</dbReference>
<feature type="domain" description="PRD" evidence="3">
    <location>
        <begin position="268"/>
        <end position="374"/>
    </location>
</feature>
<dbReference type="Gene3D" id="3.40.930.10">
    <property type="entry name" value="Mannitol-specific EII, Chain A"/>
    <property type="match status" value="1"/>
</dbReference>
<dbReference type="PROSITE" id="PS51094">
    <property type="entry name" value="PTS_EIIA_TYPE_2"/>
    <property type="match status" value="1"/>
</dbReference>
<dbReference type="InterPro" id="IPR036390">
    <property type="entry name" value="WH_DNA-bd_sf"/>
</dbReference>
<dbReference type="PANTHER" id="PTHR30185:SF12">
    <property type="entry name" value="TRANSCRIPTIONAL REGULATOR MANR"/>
    <property type="match status" value="1"/>
</dbReference>
<evidence type="ECO:0000256" key="1">
    <source>
        <dbReference type="ARBA" id="ARBA00022737"/>
    </source>
</evidence>
<dbReference type="PROSITE" id="PS51372">
    <property type="entry name" value="PRD_2"/>
    <property type="match status" value="1"/>
</dbReference>
<feature type="domain" description="PTS EIIA type-2" evidence="2">
    <location>
        <begin position="473"/>
        <end position="616"/>
    </location>
</feature>